<accession>A0ABY5DKF2</accession>
<dbReference type="RefSeq" id="WP_258568553.1">
    <property type="nucleotide sequence ID" value="NZ_CP092900.1"/>
</dbReference>
<proteinExistence type="predicted"/>
<organism evidence="2 3">
    <name type="scientific">Candidatus Comchoanobacter bicostacola</name>
    <dbReference type="NCBI Taxonomy" id="2919598"/>
    <lineage>
        <taxon>Bacteria</taxon>
        <taxon>Pseudomonadati</taxon>
        <taxon>Pseudomonadota</taxon>
        <taxon>Gammaproteobacteria</taxon>
        <taxon>Candidatus Comchoanobacterales</taxon>
        <taxon>Candidatus Comchoanobacteraceae</taxon>
        <taxon>Candidatus Comchoanobacter</taxon>
    </lineage>
</organism>
<evidence type="ECO:0000313" key="2">
    <source>
        <dbReference type="EMBL" id="UTC24764.1"/>
    </source>
</evidence>
<keyword evidence="1" id="KW-0732">Signal</keyword>
<reference evidence="2 3" key="1">
    <citation type="journal article" date="2022" name="Nat. Microbiol.">
        <title>The microbiome of a bacterivorous marine choanoflagellate contains a resource-demanding obligate bacterial associate.</title>
        <authorList>
            <person name="Needham D.M."/>
            <person name="Poirier C."/>
            <person name="Bachy C."/>
            <person name="George E.E."/>
            <person name="Wilken S."/>
            <person name="Yung C.C.M."/>
            <person name="Limardo A.J."/>
            <person name="Morando M."/>
            <person name="Sudek L."/>
            <person name="Malmstrom R.R."/>
            <person name="Keeling P.J."/>
            <person name="Santoro A.E."/>
            <person name="Worden A.Z."/>
        </authorList>
    </citation>
    <scope>NUCLEOTIDE SEQUENCE [LARGE SCALE GENOMIC DNA]</scope>
    <source>
        <strain evidence="2 3">Comchoano-1</strain>
    </source>
</reference>
<keyword evidence="3" id="KW-1185">Reference proteome</keyword>
<feature type="chain" id="PRO_5045071297" evidence="1">
    <location>
        <begin position="24"/>
        <end position="185"/>
    </location>
</feature>
<feature type="signal peptide" evidence="1">
    <location>
        <begin position="1"/>
        <end position="23"/>
    </location>
</feature>
<dbReference type="EMBL" id="CP092900">
    <property type="protein sequence ID" value="UTC24764.1"/>
    <property type="molecule type" value="Genomic_DNA"/>
</dbReference>
<sequence>MKQLTYKIAILIPSLCLAINPLAELTKPLPKQHIVISKHDVEQPVSHTNNNPQKNIQASYLPEEVIVFALQAAVASFHLTPETRSTYPETLSRYYDASLHQELKRTVIEDSKHAMCHISFLTLKSCSALPINAATLIDKDNKWSISIPMVLSDHSKFDIIYTITPTESEYPKYRIANYEIKQHDS</sequence>
<gene>
    <name evidence="2" type="ORF">MMH89_01170</name>
</gene>
<protein>
    <submittedName>
        <fullName evidence="2">Uncharacterized protein</fullName>
    </submittedName>
</protein>
<evidence type="ECO:0000313" key="3">
    <source>
        <dbReference type="Proteomes" id="UP001055955"/>
    </source>
</evidence>
<name>A0ABY5DKF2_9GAMM</name>
<evidence type="ECO:0000256" key="1">
    <source>
        <dbReference type="SAM" id="SignalP"/>
    </source>
</evidence>
<dbReference type="Proteomes" id="UP001055955">
    <property type="component" value="Chromosome"/>
</dbReference>